<evidence type="ECO:0008006" key="3">
    <source>
        <dbReference type="Google" id="ProtNLM"/>
    </source>
</evidence>
<dbReference type="EMBL" id="LPUF01000004">
    <property type="protein sequence ID" value="OQK15354.1"/>
    <property type="molecule type" value="Genomic_DNA"/>
</dbReference>
<dbReference type="OrthoDB" id="3675244at2"/>
<sequence>MNPSGVSSAINRIEIEIDLAAVGASLEIDLQQSVFSSGEPMQLVFDTTANPAMAIIAELFYQGARIGYQEYPVLNSAQVQFDVEDLYVGTCQLIVRGETTGHQHAVQKSFTVSVVDSVGFIYPDNIGSYTEGDLIRGQDGNTYQCLITCWCNGSITYYAPGLGLAWSSAWELVSEGTAPVAKSDFSYPDGQG</sequence>
<dbReference type="AlphaFoldDB" id="A0A1V8M1B8"/>
<evidence type="ECO:0000313" key="2">
    <source>
        <dbReference type="Proteomes" id="UP000191980"/>
    </source>
</evidence>
<reference evidence="1 2" key="1">
    <citation type="submission" date="2015-12" db="EMBL/GenBank/DDBJ databases">
        <authorList>
            <person name="Shamseldin A."/>
            <person name="Moawad H."/>
            <person name="Abd El-Rahim W.M."/>
            <person name="Sadowsky M.J."/>
        </authorList>
    </citation>
    <scope>NUCLEOTIDE SEQUENCE [LARGE SCALE GENOMIC DNA]</scope>
    <source>
        <strain evidence="1 2">WF1</strain>
    </source>
</reference>
<dbReference type="RefSeq" id="WP_080524301.1">
    <property type="nucleotide sequence ID" value="NZ_LPUF01000004.1"/>
</dbReference>
<name>A0A1V8M1B8_9GAMM</name>
<organism evidence="1 2">
    <name type="scientific">Methyloprofundus sedimenti</name>
    <dbReference type="NCBI Taxonomy" id="1420851"/>
    <lineage>
        <taxon>Bacteria</taxon>
        <taxon>Pseudomonadati</taxon>
        <taxon>Pseudomonadota</taxon>
        <taxon>Gammaproteobacteria</taxon>
        <taxon>Methylococcales</taxon>
        <taxon>Methylococcaceae</taxon>
        <taxon>Methyloprofundus</taxon>
    </lineage>
</organism>
<accession>A0A1V8M1B8</accession>
<gene>
    <name evidence="1" type="ORF">AU255_17945</name>
</gene>
<comment type="caution">
    <text evidence="1">The sequence shown here is derived from an EMBL/GenBank/DDBJ whole genome shotgun (WGS) entry which is preliminary data.</text>
</comment>
<proteinExistence type="predicted"/>
<keyword evidence="2" id="KW-1185">Reference proteome</keyword>
<evidence type="ECO:0000313" key="1">
    <source>
        <dbReference type="EMBL" id="OQK15354.1"/>
    </source>
</evidence>
<protein>
    <recommendedName>
        <fullName evidence="3">Chitin-binding type-3 domain-containing protein</fullName>
    </recommendedName>
</protein>
<dbReference type="Proteomes" id="UP000191980">
    <property type="component" value="Unassembled WGS sequence"/>
</dbReference>